<keyword evidence="3" id="KW-1185">Reference proteome</keyword>
<reference evidence="2" key="1">
    <citation type="journal article" date="2022" name="Int. J. Mol. Sci.">
        <title>Draft Genome of Tanacetum Coccineum: Genomic Comparison of Closely Related Tanacetum-Family Plants.</title>
        <authorList>
            <person name="Yamashiro T."/>
            <person name="Shiraishi A."/>
            <person name="Nakayama K."/>
            <person name="Satake H."/>
        </authorList>
    </citation>
    <scope>NUCLEOTIDE SEQUENCE</scope>
</reference>
<sequence length="245" mass="26987">MPVILIQTRQVIPFVRPYRRHPNGVRMLLIARKRVRAPPTLSSATVAAIAQWIMAPPSLSSGSSSGSSSPSSLETPHSASTSPPRKRLRVLIYSSPSSALLSPPPSVGPSRKRCRSPTPPLPASTIMSLLHTDLVPPRKRFRGTLSAPQEGVHAETTIVSFEMEIVALHARVRAVEQQDEISQDSLGIARDMILILQFRADTAEHRITELLDSRDIDRLEMAELLSRAQDAEARLWPIERLLGLP</sequence>
<evidence type="ECO:0000313" key="3">
    <source>
        <dbReference type="Proteomes" id="UP001151760"/>
    </source>
</evidence>
<comment type="caution">
    <text evidence="2">The sequence shown here is derived from an EMBL/GenBank/DDBJ whole genome shotgun (WGS) entry which is preliminary data.</text>
</comment>
<feature type="compositionally biased region" description="Low complexity" evidence="1">
    <location>
        <begin position="59"/>
        <end position="73"/>
    </location>
</feature>
<reference evidence="2" key="2">
    <citation type="submission" date="2022-01" db="EMBL/GenBank/DDBJ databases">
        <authorList>
            <person name="Yamashiro T."/>
            <person name="Shiraishi A."/>
            <person name="Satake H."/>
            <person name="Nakayama K."/>
        </authorList>
    </citation>
    <scope>NUCLEOTIDE SEQUENCE</scope>
</reference>
<feature type="region of interest" description="Disordered" evidence="1">
    <location>
        <begin position="59"/>
        <end position="123"/>
    </location>
</feature>
<dbReference type="EMBL" id="BQNB010021508">
    <property type="protein sequence ID" value="GJU07125.1"/>
    <property type="molecule type" value="Genomic_DNA"/>
</dbReference>
<gene>
    <name evidence="2" type="ORF">Tco_1123555</name>
</gene>
<name>A0ABQ5J3Q2_9ASTR</name>
<evidence type="ECO:0000256" key="1">
    <source>
        <dbReference type="SAM" id="MobiDB-lite"/>
    </source>
</evidence>
<evidence type="ECO:0000313" key="2">
    <source>
        <dbReference type="EMBL" id="GJU07125.1"/>
    </source>
</evidence>
<proteinExistence type="predicted"/>
<feature type="compositionally biased region" description="Polar residues" evidence="1">
    <location>
        <begin position="74"/>
        <end position="83"/>
    </location>
</feature>
<dbReference type="Proteomes" id="UP001151760">
    <property type="component" value="Unassembled WGS sequence"/>
</dbReference>
<organism evidence="2 3">
    <name type="scientific">Tanacetum coccineum</name>
    <dbReference type="NCBI Taxonomy" id="301880"/>
    <lineage>
        <taxon>Eukaryota</taxon>
        <taxon>Viridiplantae</taxon>
        <taxon>Streptophyta</taxon>
        <taxon>Embryophyta</taxon>
        <taxon>Tracheophyta</taxon>
        <taxon>Spermatophyta</taxon>
        <taxon>Magnoliopsida</taxon>
        <taxon>eudicotyledons</taxon>
        <taxon>Gunneridae</taxon>
        <taxon>Pentapetalae</taxon>
        <taxon>asterids</taxon>
        <taxon>campanulids</taxon>
        <taxon>Asterales</taxon>
        <taxon>Asteraceae</taxon>
        <taxon>Asteroideae</taxon>
        <taxon>Anthemideae</taxon>
        <taxon>Anthemidinae</taxon>
        <taxon>Tanacetum</taxon>
    </lineage>
</organism>
<accession>A0ABQ5J3Q2</accession>
<protein>
    <submittedName>
        <fullName evidence="2">Uncharacterized protein</fullName>
    </submittedName>
</protein>